<evidence type="ECO:0000259" key="1">
    <source>
        <dbReference type="Pfam" id="PF06904"/>
    </source>
</evidence>
<comment type="caution">
    <text evidence="2">The sequence shown here is derived from an EMBL/GenBank/DDBJ whole genome shotgun (WGS) entry which is preliminary data.</text>
</comment>
<proteinExistence type="predicted"/>
<dbReference type="InterPro" id="IPR009683">
    <property type="entry name" value="Extensin-like_C"/>
</dbReference>
<feature type="domain" description="Extensin-like C-terminal" evidence="1">
    <location>
        <begin position="38"/>
        <end position="212"/>
    </location>
</feature>
<organism evidence="2 3">
    <name type="scientific">Sphingomonas mollis</name>
    <dbReference type="NCBI Taxonomy" id="2795726"/>
    <lineage>
        <taxon>Bacteria</taxon>
        <taxon>Pseudomonadati</taxon>
        <taxon>Pseudomonadota</taxon>
        <taxon>Alphaproteobacteria</taxon>
        <taxon>Sphingomonadales</taxon>
        <taxon>Sphingomonadaceae</taxon>
        <taxon>Sphingomonas</taxon>
    </lineage>
</organism>
<protein>
    <submittedName>
        <fullName evidence="2">Extensin family protein</fullName>
    </submittedName>
</protein>
<dbReference type="EMBL" id="JAELXS010000001">
    <property type="protein sequence ID" value="MBJ6120210.1"/>
    <property type="molecule type" value="Genomic_DNA"/>
</dbReference>
<dbReference type="Pfam" id="PF06904">
    <property type="entry name" value="Extensin-like_C"/>
    <property type="match status" value="1"/>
</dbReference>
<dbReference type="PROSITE" id="PS51257">
    <property type="entry name" value="PROKAR_LIPOPROTEIN"/>
    <property type="match status" value="1"/>
</dbReference>
<evidence type="ECO:0000313" key="2">
    <source>
        <dbReference type="EMBL" id="MBJ6120210.1"/>
    </source>
</evidence>
<accession>A0ABS0XK71</accession>
<name>A0ABS0XK71_9SPHN</name>
<reference evidence="3" key="1">
    <citation type="submission" date="2020-12" db="EMBL/GenBank/DDBJ databases">
        <title>Hymenobacter sp.</title>
        <authorList>
            <person name="Kim M.K."/>
        </authorList>
    </citation>
    <scope>NUCLEOTIDE SEQUENCE [LARGE SCALE GENOMIC DNA]</scope>
    <source>
        <strain evidence="3">BT553</strain>
    </source>
</reference>
<dbReference type="Proteomes" id="UP000640426">
    <property type="component" value="Unassembled WGS sequence"/>
</dbReference>
<evidence type="ECO:0000313" key="3">
    <source>
        <dbReference type="Proteomes" id="UP000640426"/>
    </source>
</evidence>
<keyword evidence="3" id="KW-1185">Reference proteome</keyword>
<sequence length="212" mass="22659">MHRLAILLLAVALTACGRTERPGAPPASTAPSARQTAQCHADLRREGVDFRVLPDKDYGGGCAVLGAVQLLDIGVPVTGVTAMRCGTARAFAGWVRNAVAPGAYQMLGSELAKVEGFGTYACRNVVGSPRNAGRRSGHALANAVDVGGLTLKDGRRITILRDWNAPDEPTRNFLRTIRASACRRFGTVLSPDYNAAHRDHLHLEDDGARFCR</sequence>
<gene>
    <name evidence="2" type="ORF">JAO74_00245</name>
</gene>